<feature type="domain" description="Alanine dehydrogenase/pyridine nucleotide transhydrogenase N-terminal" evidence="7">
    <location>
        <begin position="4"/>
        <end position="137"/>
    </location>
</feature>
<dbReference type="Proteomes" id="UP000185093">
    <property type="component" value="Unassembled WGS sequence"/>
</dbReference>
<name>A0ABY1JC91_9BACT</name>
<dbReference type="SUPFAM" id="SSF52283">
    <property type="entry name" value="Formate/glycerate dehydrogenase catalytic domain-like"/>
    <property type="match status" value="1"/>
</dbReference>
<evidence type="ECO:0000313" key="9">
    <source>
        <dbReference type="Proteomes" id="UP000185093"/>
    </source>
</evidence>
<dbReference type="PROSITE" id="PS00837">
    <property type="entry name" value="ALADH_PNT_2"/>
    <property type="match status" value="1"/>
</dbReference>
<dbReference type="Pfam" id="PF05222">
    <property type="entry name" value="AlaDh_PNT_N"/>
    <property type="match status" value="1"/>
</dbReference>
<evidence type="ECO:0000259" key="6">
    <source>
        <dbReference type="SMART" id="SM01002"/>
    </source>
</evidence>
<evidence type="ECO:0000256" key="1">
    <source>
        <dbReference type="ARBA" id="ARBA00005689"/>
    </source>
</evidence>
<evidence type="ECO:0000259" key="7">
    <source>
        <dbReference type="SMART" id="SM01003"/>
    </source>
</evidence>
<dbReference type="PANTHER" id="PTHR42795:SF1">
    <property type="entry name" value="ALANINE DEHYDROGENASE"/>
    <property type="match status" value="1"/>
</dbReference>
<dbReference type="InterPro" id="IPR036291">
    <property type="entry name" value="NAD(P)-bd_dom_sf"/>
</dbReference>
<dbReference type="PANTHER" id="PTHR42795">
    <property type="entry name" value="ALANINE DEHYDROGENASE"/>
    <property type="match status" value="1"/>
</dbReference>
<comment type="caution">
    <text evidence="8">The sequence shown here is derived from an EMBL/GenBank/DDBJ whole genome shotgun (WGS) entry which is preliminary data.</text>
</comment>
<evidence type="ECO:0000256" key="2">
    <source>
        <dbReference type="ARBA" id="ARBA00012897"/>
    </source>
</evidence>
<evidence type="ECO:0000256" key="5">
    <source>
        <dbReference type="PIRNR" id="PIRNR000183"/>
    </source>
</evidence>
<dbReference type="RefSeq" id="WP_014806300.1">
    <property type="nucleotide sequence ID" value="NZ_FSQZ01000001.1"/>
</dbReference>
<dbReference type="NCBIfam" id="TIGR00518">
    <property type="entry name" value="alaDH"/>
    <property type="match status" value="1"/>
</dbReference>
<comment type="catalytic activity">
    <reaction evidence="5">
        <text>L-alanine + NAD(+) + H2O = pyruvate + NH4(+) + NADH + H(+)</text>
        <dbReference type="Rhea" id="RHEA:18405"/>
        <dbReference type="ChEBI" id="CHEBI:15361"/>
        <dbReference type="ChEBI" id="CHEBI:15377"/>
        <dbReference type="ChEBI" id="CHEBI:15378"/>
        <dbReference type="ChEBI" id="CHEBI:28938"/>
        <dbReference type="ChEBI" id="CHEBI:57540"/>
        <dbReference type="ChEBI" id="CHEBI:57945"/>
        <dbReference type="ChEBI" id="CHEBI:57972"/>
        <dbReference type="EC" id="1.4.1.1"/>
    </reaction>
</comment>
<dbReference type="PIRSF" id="PIRSF000183">
    <property type="entry name" value="Alanine_dh"/>
    <property type="match status" value="1"/>
</dbReference>
<dbReference type="Pfam" id="PF01262">
    <property type="entry name" value="AlaDh_PNT_C"/>
    <property type="match status" value="1"/>
</dbReference>
<dbReference type="SMART" id="SM01003">
    <property type="entry name" value="AlaDh_PNT_N"/>
    <property type="match status" value="1"/>
</dbReference>
<sequence length="373" mass="39838">MRIGCPKEVKDNEFRVGLIPAAVKAYVDAGHEVVVEKGAGVGSNITDEEYKAAGAKILDSAKEVWATSDMIVKVKEPLPQEYDLMRENQIIYTYFHFAADEELTKACLEKKIIAIAYETVQEADGSLPLLKPMSTIAGRMACLMGAYYLGKPHGGMGLLPTGVPGVAPANILVIGGGSVGSNAARVGAGLGARVTILDVNPNALERLAQTMPSNVFPVFSDSHTLEAGLREADIVVGAVLIPGAKAPKLVKREHLKMMKPGSVIVDVAIDQGGCTETSKPTTHSDPVYIVDGVVHYCVANMPGAYARTATYALNNSTILYGLQLVKKGVERAVKENPALLKGLNMYKGIITFKPVAEAFGMMDHYKPAEEVIR</sequence>
<dbReference type="InterPro" id="IPR007886">
    <property type="entry name" value="AlaDH/PNT_N"/>
</dbReference>
<dbReference type="EC" id="1.4.1.1" evidence="2 5"/>
<evidence type="ECO:0000256" key="3">
    <source>
        <dbReference type="ARBA" id="ARBA00023002"/>
    </source>
</evidence>
<comment type="similarity">
    <text evidence="1 5">Belongs to the AlaDH/PNT family.</text>
</comment>
<dbReference type="InterPro" id="IPR008141">
    <property type="entry name" value="Ala_DH"/>
</dbReference>
<dbReference type="SUPFAM" id="SSF51735">
    <property type="entry name" value="NAD(P)-binding Rossmann-fold domains"/>
    <property type="match status" value="1"/>
</dbReference>
<dbReference type="CDD" id="cd05305">
    <property type="entry name" value="L-AlaDH"/>
    <property type="match status" value="1"/>
</dbReference>
<dbReference type="InterPro" id="IPR007698">
    <property type="entry name" value="AlaDH/PNT_NAD(H)-bd"/>
</dbReference>
<gene>
    <name evidence="8" type="ORF">SAMN05444368_0704</name>
</gene>
<dbReference type="Gene3D" id="3.40.50.720">
    <property type="entry name" value="NAD(P)-binding Rossmann-like Domain"/>
    <property type="match status" value="2"/>
</dbReference>
<evidence type="ECO:0000313" key="8">
    <source>
        <dbReference type="EMBL" id="SIN65032.1"/>
    </source>
</evidence>
<feature type="domain" description="Alanine dehydrogenase/pyridine nucleotide transhydrogenase NAD(H)-binding" evidence="6">
    <location>
        <begin position="149"/>
        <end position="297"/>
    </location>
</feature>
<dbReference type="SMART" id="SM01002">
    <property type="entry name" value="AlaDh_PNT_C"/>
    <property type="match status" value="1"/>
</dbReference>
<keyword evidence="3 5" id="KW-0560">Oxidoreductase</keyword>
<evidence type="ECO:0000256" key="4">
    <source>
        <dbReference type="ARBA" id="ARBA00023027"/>
    </source>
</evidence>
<keyword evidence="9" id="KW-1185">Reference proteome</keyword>
<keyword evidence="4 5" id="KW-0520">NAD</keyword>
<protein>
    <recommendedName>
        <fullName evidence="2 5">Alanine dehydrogenase</fullName>
        <ecNumber evidence="2 5">1.4.1.1</ecNumber>
    </recommendedName>
</protein>
<reference evidence="8 9" key="1">
    <citation type="submission" date="2016-11" db="EMBL/GenBank/DDBJ databases">
        <authorList>
            <person name="Varghese N."/>
            <person name="Submissions S."/>
        </authorList>
    </citation>
    <scope>NUCLEOTIDE SEQUENCE [LARGE SCALE GENOMIC DNA]</scope>
    <source>
        <strain evidence="8 9">DSM 20664</strain>
    </source>
</reference>
<dbReference type="EMBL" id="FSQZ01000001">
    <property type="protein sequence ID" value="SIN65032.1"/>
    <property type="molecule type" value="Genomic_DNA"/>
</dbReference>
<accession>A0ABY1JC91</accession>
<dbReference type="InterPro" id="IPR008143">
    <property type="entry name" value="Ala_DH/PNT_CS2"/>
</dbReference>
<proteinExistence type="inferred from homology"/>
<organism evidence="8 9">
    <name type="scientific">Acetomicrobium flavidum</name>
    <dbReference type="NCBI Taxonomy" id="49896"/>
    <lineage>
        <taxon>Bacteria</taxon>
        <taxon>Thermotogati</taxon>
        <taxon>Synergistota</taxon>
        <taxon>Synergistia</taxon>
        <taxon>Synergistales</taxon>
        <taxon>Acetomicrobiaceae</taxon>
        <taxon>Acetomicrobium</taxon>
    </lineage>
</organism>